<reference evidence="1" key="1">
    <citation type="journal article" date="2014" name="Front. Microbiol.">
        <title>High frequency of phylogenetically diverse reductive dehalogenase-homologous genes in deep subseafloor sedimentary metagenomes.</title>
        <authorList>
            <person name="Kawai M."/>
            <person name="Futagami T."/>
            <person name="Toyoda A."/>
            <person name="Takaki Y."/>
            <person name="Nishi S."/>
            <person name="Hori S."/>
            <person name="Arai W."/>
            <person name="Tsubouchi T."/>
            <person name="Morono Y."/>
            <person name="Uchiyama I."/>
            <person name="Ito T."/>
            <person name="Fujiyama A."/>
            <person name="Inagaki F."/>
            <person name="Takami H."/>
        </authorList>
    </citation>
    <scope>NUCLEOTIDE SEQUENCE</scope>
    <source>
        <strain evidence="1">Expedition CK06-06</strain>
    </source>
</reference>
<proteinExistence type="predicted"/>
<organism evidence="1">
    <name type="scientific">marine sediment metagenome</name>
    <dbReference type="NCBI Taxonomy" id="412755"/>
    <lineage>
        <taxon>unclassified sequences</taxon>
        <taxon>metagenomes</taxon>
        <taxon>ecological metagenomes</taxon>
    </lineage>
</organism>
<dbReference type="AlphaFoldDB" id="X1H738"/>
<gene>
    <name evidence="1" type="ORF">S03H2_20934</name>
</gene>
<dbReference type="EMBL" id="BARU01011096">
    <property type="protein sequence ID" value="GAH41123.1"/>
    <property type="molecule type" value="Genomic_DNA"/>
</dbReference>
<name>X1H738_9ZZZZ</name>
<comment type="caution">
    <text evidence="1">The sequence shown here is derived from an EMBL/GenBank/DDBJ whole genome shotgun (WGS) entry which is preliminary data.</text>
</comment>
<evidence type="ECO:0000313" key="1">
    <source>
        <dbReference type="EMBL" id="GAH41123.1"/>
    </source>
</evidence>
<feature type="non-terminal residue" evidence="1">
    <location>
        <position position="1"/>
    </location>
</feature>
<accession>X1H738</accession>
<sequence length="40" mass="4382">TDREGPADKGNYIVGFNLNIQESLDRSISVWIGCPQEVCG</sequence>
<protein>
    <submittedName>
        <fullName evidence="1">Uncharacterized protein</fullName>
    </submittedName>
</protein>